<accession>A0A6A3PW79</accession>
<name>A0A6A3PW79_9STRA</name>
<dbReference type="Gene3D" id="3.40.50.300">
    <property type="entry name" value="P-loop containing nucleotide triphosphate hydrolases"/>
    <property type="match status" value="1"/>
</dbReference>
<evidence type="ECO:0000313" key="4">
    <source>
        <dbReference type="EMBL" id="KAE9061232.1"/>
    </source>
</evidence>
<evidence type="ECO:0000313" key="7">
    <source>
        <dbReference type="EMBL" id="KAE9167244.1"/>
    </source>
</evidence>
<organism evidence="4 14">
    <name type="scientific">Phytophthora fragariae</name>
    <dbReference type="NCBI Taxonomy" id="53985"/>
    <lineage>
        <taxon>Eukaryota</taxon>
        <taxon>Sar</taxon>
        <taxon>Stramenopiles</taxon>
        <taxon>Oomycota</taxon>
        <taxon>Peronosporomycetes</taxon>
        <taxon>Peronosporales</taxon>
        <taxon>Peronosporaceae</taxon>
        <taxon>Phytophthora</taxon>
    </lineage>
</organism>
<evidence type="ECO:0000256" key="1">
    <source>
        <dbReference type="RuleBase" id="RU003651"/>
    </source>
</evidence>
<dbReference type="PANTHER" id="PTHR23070">
    <property type="entry name" value="BCS1 AAA-TYPE ATPASE"/>
    <property type="match status" value="1"/>
</dbReference>
<dbReference type="InterPro" id="IPR027417">
    <property type="entry name" value="P-loop_NTPase"/>
</dbReference>
<keyword evidence="1" id="KW-0547">Nucleotide-binding</keyword>
<evidence type="ECO:0000259" key="2">
    <source>
        <dbReference type="Pfam" id="PF00004"/>
    </source>
</evidence>
<evidence type="ECO:0000313" key="13">
    <source>
        <dbReference type="Proteomes" id="UP000440732"/>
    </source>
</evidence>
<dbReference type="Proteomes" id="UP000429523">
    <property type="component" value="Unassembled WGS sequence"/>
</dbReference>
<evidence type="ECO:0000313" key="3">
    <source>
        <dbReference type="EMBL" id="KAE8918840.1"/>
    </source>
</evidence>
<comment type="caution">
    <text evidence="4">The sequence shown here is derived from an EMBL/GenBank/DDBJ whole genome shotgun (WGS) entry which is preliminary data.</text>
</comment>
<dbReference type="Proteomes" id="UP000437068">
    <property type="component" value="Unassembled WGS sequence"/>
</dbReference>
<dbReference type="EMBL" id="QXGE01005750">
    <property type="protein sequence ID" value="KAE9266703.1"/>
    <property type="molecule type" value="Genomic_DNA"/>
</dbReference>
<keyword evidence="1" id="KW-0067">ATP-binding</keyword>
<sequence>MYEELNRLKIASLPKFQTWVEVEKGIYFQHYLEHPDGEENGRSTAVQKTKEVTMVYQFKSRERGASARIDKFINDAFTKYQLLELLKLANDKKRYMYVQTVQEAKPPGNSETEAGGDKSTPAVVYRRYALSGEKSFKNLFFDEKPQLLQLLDSFMARSGKFAVKASHTSSYTKRHIVTISLGKVKTNQELMNDLFDLRFVVEGVDLPVNMTFEDVVFVMEDIDCAASVVMARENKPEASRRQRKRLSSSSSEFDKLNLSGLLNVLDGVIDCPGRIVIMTTNHPEKLDPALIRPGRVNKKLMLGYMNSVQVQNKVEYYFATTCSPVQRKTLQGVMDSATPVTPAAVEALCSEHDDIDAVLAAFRQMHHILSPCIIAA</sequence>
<dbReference type="OrthoDB" id="205910at2759"/>
<gene>
    <name evidence="8" type="ORF">PF001_g30367</name>
    <name evidence="7" type="ORF">PF002_g30927</name>
    <name evidence="6" type="ORF">PF005_g30632</name>
    <name evidence="5" type="ORF">PF006_g30579</name>
    <name evidence="4" type="ORF">PF007_g30333</name>
    <name evidence="3" type="ORF">PF009_g30849</name>
</gene>
<dbReference type="EMBL" id="QXGB01005480">
    <property type="protein sequence ID" value="KAE9162982.1"/>
    <property type="molecule type" value="Genomic_DNA"/>
</dbReference>
<evidence type="ECO:0000313" key="5">
    <source>
        <dbReference type="EMBL" id="KAE9064889.1"/>
    </source>
</evidence>
<dbReference type="InterPro" id="IPR050747">
    <property type="entry name" value="Mitochondrial_chaperone_BCS1"/>
</dbReference>
<evidence type="ECO:0000313" key="14">
    <source>
        <dbReference type="Proteomes" id="UP000441208"/>
    </source>
</evidence>
<dbReference type="Pfam" id="PF00004">
    <property type="entry name" value="AAA"/>
    <property type="match status" value="1"/>
</dbReference>
<evidence type="ECO:0000313" key="12">
    <source>
        <dbReference type="Proteomes" id="UP000440367"/>
    </source>
</evidence>
<evidence type="ECO:0000313" key="6">
    <source>
        <dbReference type="EMBL" id="KAE9162982.1"/>
    </source>
</evidence>
<evidence type="ECO:0000313" key="8">
    <source>
        <dbReference type="EMBL" id="KAE9266703.1"/>
    </source>
</evidence>
<dbReference type="Proteomes" id="UP000440732">
    <property type="component" value="Unassembled WGS sequence"/>
</dbReference>
<dbReference type="Proteomes" id="UP000441208">
    <property type="component" value="Unassembled WGS sequence"/>
</dbReference>
<proteinExistence type="inferred from homology"/>
<evidence type="ECO:0000313" key="9">
    <source>
        <dbReference type="Proteomes" id="UP000429523"/>
    </source>
</evidence>
<keyword evidence="10" id="KW-1185">Reference proteome</keyword>
<dbReference type="Proteomes" id="UP000440367">
    <property type="component" value="Unassembled WGS sequence"/>
</dbReference>
<comment type="similarity">
    <text evidence="1">Belongs to the AAA ATPase family.</text>
</comment>
<dbReference type="SUPFAM" id="SSF52540">
    <property type="entry name" value="P-loop containing nucleoside triphosphate hydrolases"/>
    <property type="match status" value="1"/>
</dbReference>
<dbReference type="EMBL" id="QXGA01005972">
    <property type="protein sequence ID" value="KAE9064889.1"/>
    <property type="molecule type" value="Genomic_DNA"/>
</dbReference>
<dbReference type="InterPro" id="IPR003959">
    <property type="entry name" value="ATPase_AAA_core"/>
</dbReference>
<dbReference type="EMBL" id="QXFZ01005332">
    <property type="protein sequence ID" value="KAE9061232.1"/>
    <property type="molecule type" value="Genomic_DNA"/>
</dbReference>
<dbReference type="GO" id="GO:0016887">
    <property type="term" value="F:ATP hydrolysis activity"/>
    <property type="evidence" value="ECO:0007669"/>
    <property type="project" value="InterPro"/>
</dbReference>
<feature type="domain" description="ATPase AAA-type core" evidence="2">
    <location>
        <begin position="243"/>
        <end position="303"/>
    </location>
</feature>
<dbReference type="InterPro" id="IPR003960">
    <property type="entry name" value="ATPase_AAA_CS"/>
</dbReference>
<protein>
    <recommendedName>
        <fullName evidence="2">ATPase AAA-type core domain-containing protein</fullName>
    </recommendedName>
</protein>
<dbReference type="PROSITE" id="PS00674">
    <property type="entry name" value="AAA"/>
    <property type="match status" value="1"/>
</dbReference>
<dbReference type="EMBL" id="QXGD01005148">
    <property type="protein sequence ID" value="KAE9167244.1"/>
    <property type="molecule type" value="Genomic_DNA"/>
</dbReference>
<dbReference type="EMBL" id="QXGF01005238">
    <property type="protein sequence ID" value="KAE8918840.1"/>
    <property type="molecule type" value="Genomic_DNA"/>
</dbReference>
<dbReference type="Proteomes" id="UP000433483">
    <property type="component" value="Unassembled WGS sequence"/>
</dbReference>
<dbReference type="AlphaFoldDB" id="A0A6A3PW79"/>
<evidence type="ECO:0000313" key="11">
    <source>
        <dbReference type="Proteomes" id="UP000437068"/>
    </source>
</evidence>
<dbReference type="GO" id="GO:0005524">
    <property type="term" value="F:ATP binding"/>
    <property type="evidence" value="ECO:0007669"/>
    <property type="project" value="UniProtKB-KW"/>
</dbReference>
<reference evidence="9 10" key="1">
    <citation type="submission" date="2018-08" db="EMBL/GenBank/DDBJ databases">
        <title>Genomic investigation of the strawberry pathogen Phytophthora fragariae indicates pathogenicity is determined by transcriptional variation in three key races.</title>
        <authorList>
            <person name="Adams T.M."/>
            <person name="Armitage A.D."/>
            <person name="Sobczyk M.K."/>
            <person name="Bates H.J."/>
            <person name="Dunwell J.M."/>
            <person name="Nellist C.F."/>
            <person name="Harrison R.J."/>
        </authorList>
    </citation>
    <scope>NUCLEOTIDE SEQUENCE [LARGE SCALE GENOMIC DNA]</scope>
    <source>
        <strain evidence="8 11">A4</strain>
        <strain evidence="7 12">BC-1</strain>
        <strain evidence="6 10">NOV-27</strain>
        <strain evidence="5 13">NOV-5</strain>
        <strain evidence="4 14">NOV-71</strain>
        <strain evidence="3 9">NOV-9</strain>
    </source>
</reference>
<evidence type="ECO:0000313" key="10">
    <source>
        <dbReference type="Proteomes" id="UP000433483"/>
    </source>
</evidence>